<organism evidence="1 2">
    <name type="scientific">Populus alba</name>
    <name type="common">White poplar</name>
    <dbReference type="NCBI Taxonomy" id="43335"/>
    <lineage>
        <taxon>Eukaryota</taxon>
        <taxon>Viridiplantae</taxon>
        <taxon>Streptophyta</taxon>
        <taxon>Embryophyta</taxon>
        <taxon>Tracheophyta</taxon>
        <taxon>Spermatophyta</taxon>
        <taxon>Magnoliopsida</taxon>
        <taxon>eudicotyledons</taxon>
        <taxon>Gunneridae</taxon>
        <taxon>Pentapetalae</taxon>
        <taxon>rosids</taxon>
        <taxon>fabids</taxon>
        <taxon>Malpighiales</taxon>
        <taxon>Salicaceae</taxon>
        <taxon>Saliceae</taxon>
        <taxon>Populus</taxon>
    </lineage>
</organism>
<proteinExistence type="predicted"/>
<dbReference type="Proteomes" id="UP000309997">
    <property type="component" value="Unassembled WGS sequence"/>
</dbReference>
<keyword evidence="2" id="KW-1185">Reference proteome</keyword>
<accession>A0ACC4AQ82</accession>
<evidence type="ECO:0000313" key="2">
    <source>
        <dbReference type="Proteomes" id="UP000309997"/>
    </source>
</evidence>
<evidence type="ECO:0000313" key="1">
    <source>
        <dbReference type="EMBL" id="KAL3568174.1"/>
    </source>
</evidence>
<protein>
    <submittedName>
        <fullName evidence="1">Uncharacterized protein</fullName>
    </submittedName>
</protein>
<sequence>MGKPSSIFLRNSEGTNGNRCAGFFPRGYVSVAEAVSSTDVEDNVSGADEVQELLPEMRKEEEKEEEATLEYTISWRKQGRKRKKANDSKNGVEGESPAVMKEQENLRKKVTYLIKKQKLPAVRKIVKGKDDLKPWNADARAKLADSPSEPRPAFVHTFQTVSYENKKGAKKYGVVQCDPVVLKGLEKTARHMVIPYMPMLVPPLRWRCYDKGAHLFLPSYVMRIHGAKQQREAVKRAPRKQLQPVFEALDTLGNTTWRYLVLFIEYGVMEAVLLIW</sequence>
<reference evidence="1 2" key="1">
    <citation type="journal article" date="2024" name="Plant Biotechnol. J.">
        <title>Genome and CRISPR/Cas9 system of a widespread forest tree (Populus alba) in the world.</title>
        <authorList>
            <person name="Liu Y.J."/>
            <person name="Jiang P.F."/>
            <person name="Han X.M."/>
            <person name="Li X.Y."/>
            <person name="Wang H.M."/>
            <person name="Wang Y.J."/>
            <person name="Wang X.X."/>
            <person name="Zeng Q.Y."/>
        </authorList>
    </citation>
    <scope>NUCLEOTIDE SEQUENCE [LARGE SCALE GENOMIC DNA]</scope>
    <source>
        <strain evidence="2">cv. PAL-ZL1</strain>
    </source>
</reference>
<comment type="caution">
    <text evidence="1">The sequence shown here is derived from an EMBL/GenBank/DDBJ whole genome shotgun (WGS) entry which is preliminary data.</text>
</comment>
<dbReference type="EMBL" id="RCHU02000017">
    <property type="protein sequence ID" value="KAL3568174.1"/>
    <property type="molecule type" value="Genomic_DNA"/>
</dbReference>
<name>A0ACC4AQ82_POPAL</name>
<gene>
    <name evidence="1" type="ORF">D5086_030825</name>
</gene>